<dbReference type="InParanoid" id="A0A0C9ZQR7"/>
<dbReference type="OrthoDB" id="2687227at2759"/>
<gene>
    <name evidence="2" type="ORF">CY34DRAFT_19685</name>
</gene>
<evidence type="ECO:0000313" key="2">
    <source>
        <dbReference type="EMBL" id="KIK31671.1"/>
    </source>
</evidence>
<dbReference type="AlphaFoldDB" id="A0A0C9ZQR7"/>
<dbReference type="Proteomes" id="UP000054485">
    <property type="component" value="Unassembled WGS sequence"/>
</dbReference>
<name>A0A0C9ZQR7_9AGAM</name>
<keyword evidence="3" id="KW-1185">Reference proteome</keyword>
<organism evidence="2 3">
    <name type="scientific">Suillus luteus UH-Slu-Lm8-n1</name>
    <dbReference type="NCBI Taxonomy" id="930992"/>
    <lineage>
        <taxon>Eukaryota</taxon>
        <taxon>Fungi</taxon>
        <taxon>Dikarya</taxon>
        <taxon>Basidiomycota</taxon>
        <taxon>Agaricomycotina</taxon>
        <taxon>Agaricomycetes</taxon>
        <taxon>Agaricomycetidae</taxon>
        <taxon>Boletales</taxon>
        <taxon>Suillineae</taxon>
        <taxon>Suillaceae</taxon>
        <taxon>Suillus</taxon>
    </lineage>
</organism>
<proteinExistence type="predicted"/>
<dbReference type="EMBL" id="KN836761">
    <property type="protein sequence ID" value="KIK31671.1"/>
    <property type="molecule type" value="Genomic_DNA"/>
</dbReference>
<protein>
    <submittedName>
        <fullName evidence="2">Uncharacterized protein</fullName>
    </submittedName>
</protein>
<evidence type="ECO:0000256" key="1">
    <source>
        <dbReference type="SAM" id="MobiDB-lite"/>
    </source>
</evidence>
<feature type="region of interest" description="Disordered" evidence="1">
    <location>
        <begin position="1"/>
        <end position="59"/>
    </location>
</feature>
<reference evidence="3" key="2">
    <citation type="submission" date="2015-01" db="EMBL/GenBank/DDBJ databases">
        <title>Evolutionary Origins and Diversification of the Mycorrhizal Mutualists.</title>
        <authorList>
            <consortium name="DOE Joint Genome Institute"/>
            <consortium name="Mycorrhizal Genomics Consortium"/>
            <person name="Kohler A."/>
            <person name="Kuo A."/>
            <person name="Nagy L.G."/>
            <person name="Floudas D."/>
            <person name="Copeland A."/>
            <person name="Barry K.W."/>
            <person name="Cichocki N."/>
            <person name="Veneault-Fourrey C."/>
            <person name="LaButti K."/>
            <person name="Lindquist E.A."/>
            <person name="Lipzen A."/>
            <person name="Lundell T."/>
            <person name="Morin E."/>
            <person name="Murat C."/>
            <person name="Riley R."/>
            <person name="Ohm R."/>
            <person name="Sun H."/>
            <person name="Tunlid A."/>
            <person name="Henrissat B."/>
            <person name="Grigoriev I.V."/>
            <person name="Hibbett D.S."/>
            <person name="Martin F."/>
        </authorList>
    </citation>
    <scope>NUCLEOTIDE SEQUENCE [LARGE SCALE GENOMIC DNA]</scope>
    <source>
        <strain evidence="3">UH-Slu-Lm8-n1</strain>
    </source>
</reference>
<feature type="compositionally biased region" description="Basic and acidic residues" evidence="1">
    <location>
        <begin position="290"/>
        <end position="303"/>
    </location>
</feature>
<dbReference type="STRING" id="930992.A0A0C9ZQR7"/>
<feature type="region of interest" description="Disordered" evidence="1">
    <location>
        <begin position="289"/>
        <end position="329"/>
    </location>
</feature>
<feature type="compositionally biased region" description="Basic and acidic residues" evidence="1">
    <location>
        <begin position="311"/>
        <end position="329"/>
    </location>
</feature>
<feature type="compositionally biased region" description="Basic and acidic residues" evidence="1">
    <location>
        <begin position="10"/>
        <end position="31"/>
    </location>
</feature>
<sequence>MSARHFAPFRIEEQITPERDRQSQRERDRLNRLQMTSPGRCNRRHAARENQDRPLPPVPQPNFMLPNLQQAGPVWQPPPNFPHQPLPVEQYPGLPRNAIAHVQHAHRLPRIDFNARLNEQMNIAHDERLRRRNLRRRQDREEIRRQVHEELMPAGMQPLQQHHIPDGHLEPHPPAPLIHGPHPAPPVPALLQPEHLQVEQIRNHLLHRQEQEVFHQQWLQQQLQQQENDHIHRQAQEDLEAFQLQQQEVRQAQVFHELQQREAERIDRQNQDILRAQQQEEEAQCHRAQRIREREERQQEALREYNLPASQEHHDDDEERRRNRLQADREERNLSIPTIWVALT</sequence>
<reference evidence="2 3" key="1">
    <citation type="submission" date="2014-04" db="EMBL/GenBank/DDBJ databases">
        <authorList>
            <consortium name="DOE Joint Genome Institute"/>
            <person name="Kuo A."/>
            <person name="Ruytinx J."/>
            <person name="Rineau F."/>
            <person name="Colpaert J."/>
            <person name="Kohler A."/>
            <person name="Nagy L.G."/>
            <person name="Floudas D."/>
            <person name="Copeland A."/>
            <person name="Barry K.W."/>
            <person name="Cichocki N."/>
            <person name="Veneault-Fourrey C."/>
            <person name="LaButti K."/>
            <person name="Lindquist E.A."/>
            <person name="Lipzen A."/>
            <person name="Lundell T."/>
            <person name="Morin E."/>
            <person name="Murat C."/>
            <person name="Sun H."/>
            <person name="Tunlid A."/>
            <person name="Henrissat B."/>
            <person name="Grigoriev I.V."/>
            <person name="Hibbett D.S."/>
            <person name="Martin F."/>
            <person name="Nordberg H.P."/>
            <person name="Cantor M.N."/>
            <person name="Hua S.X."/>
        </authorList>
    </citation>
    <scope>NUCLEOTIDE SEQUENCE [LARGE SCALE GENOMIC DNA]</scope>
    <source>
        <strain evidence="2 3">UH-Slu-Lm8-n1</strain>
    </source>
</reference>
<dbReference type="HOGENOM" id="CLU_806924_0_0_1"/>
<evidence type="ECO:0000313" key="3">
    <source>
        <dbReference type="Proteomes" id="UP000054485"/>
    </source>
</evidence>
<accession>A0A0C9ZQR7</accession>